<evidence type="ECO:0000256" key="11">
    <source>
        <dbReference type="ARBA" id="ARBA00023236"/>
    </source>
</evidence>
<dbReference type="InterPro" id="IPR006199">
    <property type="entry name" value="LexA_DNA-bd_dom"/>
</dbReference>
<gene>
    <name evidence="12" type="primary">lexA</name>
    <name evidence="17" type="ORF">C1706_00990</name>
</gene>
<dbReference type="SUPFAM" id="SSF46785">
    <property type="entry name" value="Winged helix' DNA-binding domain"/>
    <property type="match status" value="1"/>
</dbReference>
<evidence type="ECO:0000256" key="2">
    <source>
        <dbReference type="ARBA" id="ARBA00022491"/>
    </source>
</evidence>
<evidence type="ECO:0000313" key="18">
    <source>
        <dbReference type="Proteomes" id="UP000290624"/>
    </source>
</evidence>
<evidence type="ECO:0000256" key="14">
    <source>
        <dbReference type="SAM" id="MobiDB-lite"/>
    </source>
</evidence>
<dbReference type="EMBL" id="PPCV01000001">
    <property type="protein sequence ID" value="RXW33376.1"/>
    <property type="molecule type" value="Genomic_DNA"/>
</dbReference>
<keyword evidence="6 12" id="KW-0068">Autocatalytic cleavage</keyword>
<dbReference type="PRINTS" id="PR00726">
    <property type="entry name" value="LEXASERPTASE"/>
</dbReference>
<dbReference type="OrthoDB" id="9802364at2"/>
<comment type="caution">
    <text evidence="17">The sequence shown here is derived from an EMBL/GenBank/DDBJ whole genome shotgun (WGS) entry which is preliminary data.</text>
</comment>
<feature type="region of interest" description="Disordered" evidence="14">
    <location>
        <begin position="1"/>
        <end position="26"/>
    </location>
</feature>
<dbReference type="InterPro" id="IPR015927">
    <property type="entry name" value="Peptidase_S24_S26A/B/C"/>
</dbReference>
<evidence type="ECO:0000313" key="17">
    <source>
        <dbReference type="EMBL" id="RXW33376.1"/>
    </source>
</evidence>
<dbReference type="CDD" id="cd06529">
    <property type="entry name" value="S24_LexA-like"/>
    <property type="match status" value="1"/>
</dbReference>
<keyword evidence="10 12" id="KW-0234">DNA repair</keyword>
<keyword evidence="4 12" id="KW-0227">DNA damage</keyword>
<dbReference type="Pfam" id="PF00717">
    <property type="entry name" value="Peptidase_S24"/>
    <property type="match status" value="1"/>
</dbReference>
<keyword evidence="3 12" id="KW-0235">DNA replication</keyword>
<feature type="site" description="Cleavage; by autolysis" evidence="12">
    <location>
        <begin position="149"/>
        <end position="150"/>
    </location>
</feature>
<dbReference type="GO" id="GO:0006508">
    <property type="term" value="P:proteolysis"/>
    <property type="evidence" value="ECO:0007669"/>
    <property type="project" value="InterPro"/>
</dbReference>
<keyword evidence="18" id="KW-1185">Reference proteome</keyword>
<evidence type="ECO:0000256" key="8">
    <source>
        <dbReference type="ARBA" id="ARBA00023125"/>
    </source>
</evidence>
<dbReference type="GO" id="GO:0003677">
    <property type="term" value="F:DNA binding"/>
    <property type="evidence" value="ECO:0007669"/>
    <property type="project" value="UniProtKB-UniRule"/>
</dbReference>
<proteinExistence type="inferred from homology"/>
<evidence type="ECO:0000256" key="10">
    <source>
        <dbReference type="ARBA" id="ARBA00023204"/>
    </source>
</evidence>
<evidence type="ECO:0000256" key="4">
    <source>
        <dbReference type="ARBA" id="ARBA00022763"/>
    </source>
</evidence>
<dbReference type="InterPro" id="IPR011991">
    <property type="entry name" value="ArsR-like_HTH"/>
</dbReference>
<evidence type="ECO:0000256" key="13">
    <source>
        <dbReference type="RuleBase" id="RU003991"/>
    </source>
</evidence>
<evidence type="ECO:0000256" key="12">
    <source>
        <dbReference type="HAMAP-Rule" id="MF_00015"/>
    </source>
</evidence>
<keyword evidence="2 12" id="KW-0678">Repressor</keyword>
<evidence type="ECO:0000259" key="15">
    <source>
        <dbReference type="Pfam" id="PF00717"/>
    </source>
</evidence>
<reference evidence="17 18" key="1">
    <citation type="submission" date="2018-01" db="EMBL/GenBank/DDBJ databases">
        <title>Lactibacter flavus gen. nov., sp. nov., a novel bacterium of the family Propionibacteriaceae isolated from raw milk and dairy products.</title>
        <authorList>
            <person name="Wenning M."/>
            <person name="Breitenwieser F."/>
            <person name="Huptas C."/>
            <person name="von Neubeck M."/>
            <person name="Busse H.-J."/>
            <person name="Scherer S."/>
        </authorList>
    </citation>
    <scope>NUCLEOTIDE SEQUENCE [LARGE SCALE GENOMIC DNA]</scope>
    <source>
        <strain evidence="17 18">VG341</strain>
    </source>
</reference>
<dbReference type="InterPro" id="IPR050077">
    <property type="entry name" value="LexA_repressor"/>
</dbReference>
<feature type="DNA-binding region" description="H-T-H motif" evidence="12">
    <location>
        <begin position="70"/>
        <end position="90"/>
    </location>
</feature>
<dbReference type="NCBIfam" id="TIGR00498">
    <property type="entry name" value="lexA"/>
    <property type="match status" value="1"/>
</dbReference>
<dbReference type="InterPro" id="IPR036390">
    <property type="entry name" value="WH_DNA-bd_sf"/>
</dbReference>
<feature type="domain" description="Peptidase S24/S26A/S26B/S26C" evidence="15">
    <location>
        <begin position="142"/>
        <end position="253"/>
    </location>
</feature>
<dbReference type="AlphaFoldDB" id="A0A4Q2EKS5"/>
<evidence type="ECO:0000256" key="9">
    <source>
        <dbReference type="ARBA" id="ARBA00023163"/>
    </source>
</evidence>
<evidence type="ECO:0000256" key="5">
    <source>
        <dbReference type="ARBA" id="ARBA00022801"/>
    </source>
</evidence>
<dbReference type="CDD" id="cd00090">
    <property type="entry name" value="HTH_ARSR"/>
    <property type="match status" value="1"/>
</dbReference>
<accession>A0A4Q2EKS5</accession>
<dbReference type="FunFam" id="2.10.109.10:FF:000001">
    <property type="entry name" value="LexA repressor"/>
    <property type="match status" value="1"/>
</dbReference>
<dbReference type="PANTHER" id="PTHR33516">
    <property type="entry name" value="LEXA REPRESSOR"/>
    <property type="match status" value="1"/>
</dbReference>
<dbReference type="RefSeq" id="WP_129457340.1">
    <property type="nucleotide sequence ID" value="NZ_PPCV01000001.1"/>
</dbReference>
<evidence type="ECO:0000256" key="6">
    <source>
        <dbReference type="ARBA" id="ARBA00022813"/>
    </source>
</evidence>
<dbReference type="InterPro" id="IPR039418">
    <property type="entry name" value="LexA-like"/>
</dbReference>
<dbReference type="HAMAP" id="MF_00015">
    <property type="entry name" value="LexA"/>
    <property type="match status" value="1"/>
</dbReference>
<dbReference type="GO" id="GO:0004252">
    <property type="term" value="F:serine-type endopeptidase activity"/>
    <property type="evidence" value="ECO:0007669"/>
    <property type="project" value="UniProtKB-UniRule"/>
</dbReference>
<keyword evidence="7 12" id="KW-0805">Transcription regulation</keyword>
<dbReference type="InterPro" id="IPR036388">
    <property type="entry name" value="WH-like_DNA-bd_sf"/>
</dbReference>
<keyword evidence="8 12" id="KW-0238">DNA-binding</keyword>
<organism evidence="17 18">
    <name type="scientific">Propioniciclava flava</name>
    <dbReference type="NCBI Taxonomy" id="2072026"/>
    <lineage>
        <taxon>Bacteria</taxon>
        <taxon>Bacillati</taxon>
        <taxon>Actinomycetota</taxon>
        <taxon>Actinomycetes</taxon>
        <taxon>Propionibacteriales</taxon>
        <taxon>Propionibacteriaceae</taxon>
        <taxon>Propioniciclava</taxon>
    </lineage>
</organism>
<dbReference type="Pfam" id="PF01726">
    <property type="entry name" value="LexA_DNA_bind"/>
    <property type="match status" value="1"/>
</dbReference>
<dbReference type="GO" id="GO:0009432">
    <property type="term" value="P:SOS response"/>
    <property type="evidence" value="ECO:0007669"/>
    <property type="project" value="UniProtKB-UniRule"/>
</dbReference>
<evidence type="ECO:0000256" key="1">
    <source>
        <dbReference type="ARBA" id="ARBA00007484"/>
    </source>
</evidence>
<comment type="catalytic activity">
    <reaction evidence="12">
        <text>Hydrolysis of Ala-|-Gly bond in repressor LexA.</text>
        <dbReference type="EC" id="3.4.21.88"/>
    </reaction>
</comment>
<dbReference type="GO" id="GO:0006260">
    <property type="term" value="P:DNA replication"/>
    <property type="evidence" value="ECO:0007669"/>
    <property type="project" value="UniProtKB-UniRule"/>
</dbReference>
<sequence length="260" mass="27814">MAKKDGGEGDATTPRRNRRGRPSEDDLAQLGVVHSLPDGPADAHGLTLRQRLILETIQAAIAERGYPPTIREMGEAVGLASPSSVTHQLKALEAKGFLSRDPKRPRALVVHLPRSEHAAAEVASASDPFEGDVHVSRSVDVPVVGRIAAGGPILAEQHVEDVFPLPRDLVGEGTLFLLEVRGDSMIDAAICDGDYVVVRQQPDANNGDIVAAMIDGEATVKTFKRTSDQVWLLPHNEAYAPIDGNEATILGKVTAVLRRV</sequence>
<evidence type="ECO:0000256" key="3">
    <source>
        <dbReference type="ARBA" id="ARBA00022705"/>
    </source>
</evidence>
<protein>
    <recommendedName>
        <fullName evidence="12">LexA repressor</fullName>
        <ecNumber evidence="12">3.4.21.88</ecNumber>
    </recommendedName>
</protein>
<dbReference type="InterPro" id="IPR006197">
    <property type="entry name" value="Peptidase_S24_LexA"/>
</dbReference>
<keyword evidence="5 12" id="KW-0378">Hydrolase</keyword>
<feature type="active site" description="For autocatalytic cleavage activity" evidence="12">
    <location>
        <position position="184"/>
    </location>
</feature>
<evidence type="ECO:0000259" key="16">
    <source>
        <dbReference type="Pfam" id="PF01726"/>
    </source>
</evidence>
<dbReference type="InterPro" id="IPR036286">
    <property type="entry name" value="LexA/Signal_pep-like_sf"/>
</dbReference>
<feature type="domain" description="LexA repressor DNA-binding" evidence="16">
    <location>
        <begin position="45"/>
        <end position="107"/>
    </location>
</feature>
<dbReference type="Gene3D" id="1.10.10.10">
    <property type="entry name" value="Winged helix-like DNA-binding domain superfamily/Winged helix DNA-binding domain"/>
    <property type="match status" value="1"/>
</dbReference>
<keyword evidence="9 12" id="KW-0804">Transcription</keyword>
<comment type="similarity">
    <text evidence="1 12 13">Belongs to the peptidase S24 family.</text>
</comment>
<dbReference type="GO" id="GO:0006281">
    <property type="term" value="P:DNA repair"/>
    <property type="evidence" value="ECO:0007669"/>
    <property type="project" value="UniProtKB-UniRule"/>
</dbReference>
<feature type="active site" description="For autocatalytic cleavage activity" evidence="12">
    <location>
        <position position="221"/>
    </location>
</feature>
<dbReference type="Proteomes" id="UP000290624">
    <property type="component" value="Unassembled WGS sequence"/>
</dbReference>
<dbReference type="Gene3D" id="2.10.109.10">
    <property type="entry name" value="Umud Fragment, subunit A"/>
    <property type="match status" value="1"/>
</dbReference>
<evidence type="ECO:0000256" key="7">
    <source>
        <dbReference type="ARBA" id="ARBA00023015"/>
    </source>
</evidence>
<keyword evidence="11 12" id="KW-0742">SOS response</keyword>
<comment type="subunit">
    <text evidence="12">Homodimer.</text>
</comment>
<comment type="function">
    <text evidence="12">Represses a number of genes involved in the response to DNA damage (SOS response), including recA and lexA. In the presence of single-stranded DNA, RecA interacts with LexA causing an autocatalytic cleavage which disrupts the DNA-binding part of LexA, leading to derepression of the SOS regulon and eventually DNA repair.</text>
</comment>
<dbReference type="EC" id="3.4.21.88" evidence="12"/>
<dbReference type="InterPro" id="IPR006200">
    <property type="entry name" value="LexA"/>
</dbReference>
<dbReference type="GO" id="GO:0045892">
    <property type="term" value="P:negative regulation of DNA-templated transcription"/>
    <property type="evidence" value="ECO:0007669"/>
    <property type="project" value="UniProtKB-UniRule"/>
</dbReference>
<dbReference type="PANTHER" id="PTHR33516:SF2">
    <property type="entry name" value="LEXA REPRESSOR-RELATED"/>
    <property type="match status" value="1"/>
</dbReference>
<dbReference type="SUPFAM" id="SSF51306">
    <property type="entry name" value="LexA/Signal peptidase"/>
    <property type="match status" value="1"/>
</dbReference>
<name>A0A4Q2EKS5_9ACTN</name>